<accession>A0ABY9M0Y6</accession>
<evidence type="ECO:0000259" key="1">
    <source>
        <dbReference type="Pfam" id="PF04773"/>
    </source>
</evidence>
<dbReference type="RefSeq" id="WP_306943349.1">
    <property type="nucleotide sequence ID" value="NZ_CP132976.1"/>
</dbReference>
<dbReference type="PIRSF" id="PIRSF018266">
    <property type="entry name" value="FecR"/>
    <property type="match status" value="1"/>
</dbReference>
<feature type="domain" description="FecR protein" evidence="1">
    <location>
        <begin position="120"/>
        <end position="214"/>
    </location>
</feature>
<dbReference type="InterPro" id="IPR012373">
    <property type="entry name" value="Ferrdict_sens_TM"/>
</dbReference>
<dbReference type="PANTHER" id="PTHR30273:SF2">
    <property type="entry name" value="PROTEIN FECR"/>
    <property type="match status" value="1"/>
</dbReference>
<dbReference type="PANTHER" id="PTHR30273">
    <property type="entry name" value="PERIPLASMIC SIGNAL SENSOR AND SIGMA FACTOR ACTIVATOR FECR-RELATED"/>
    <property type="match status" value="1"/>
</dbReference>
<dbReference type="Gene3D" id="2.60.120.1440">
    <property type="match status" value="1"/>
</dbReference>
<dbReference type="Pfam" id="PF16220">
    <property type="entry name" value="DUF4880"/>
    <property type="match status" value="1"/>
</dbReference>
<protein>
    <submittedName>
        <fullName evidence="3">FecR domain-containing protein</fullName>
    </submittedName>
</protein>
<dbReference type="Proteomes" id="UP001234798">
    <property type="component" value="Chromosome"/>
</dbReference>
<reference evidence="3 4" key="1">
    <citation type="submission" date="2023-08" db="EMBL/GenBank/DDBJ databases">
        <title>Achromobacter seleniivolatilans sp. nov., isolated from seleniferous soil.</title>
        <authorList>
            <person name="Zhang S."/>
            <person name="Li K."/>
            <person name="Peng J."/>
            <person name="Zhao Q."/>
            <person name="Wang H."/>
            <person name="Guo Y."/>
        </authorList>
    </citation>
    <scope>NUCLEOTIDE SEQUENCE [LARGE SCALE GENOMIC DNA]</scope>
    <source>
        <strain evidence="3 4">R39</strain>
    </source>
</reference>
<dbReference type="InterPro" id="IPR006860">
    <property type="entry name" value="FecR"/>
</dbReference>
<sequence length="329" mass="35547">MLLTRAKEDLPVDRKRLAQAADWMARLQGATDEHTAAACLRWRQDHADNETIWQRLCAMRGDLAATCGVAPPAVAVELIERAAVQRARRNALKWMVTGGAVTGLAWAAEPMVPWPVFLADIHTGTGELRTISLNDGTSIVMGPGTALDLRVNTLPRSIVLRAGEIMVTSGRPSASGPISVMTRDGVLTPAGTRYSVRDNGDDRGYDIAVFEGAVDVLARADGRVTHVLAGQRTALQPSGAGPVLPLARGEDAWTQGMLLADRMPLGEFVARVARYRTGVLRCDPAIANLEVVGTYPLTDTQSILNMLPRVLPIQVHYRTRYWVTLGAAD</sequence>
<name>A0ABY9M0Y6_9BURK</name>
<dbReference type="Pfam" id="PF04773">
    <property type="entry name" value="FecR"/>
    <property type="match status" value="1"/>
</dbReference>
<dbReference type="InterPro" id="IPR032623">
    <property type="entry name" value="FecR_N"/>
</dbReference>
<evidence type="ECO:0000313" key="4">
    <source>
        <dbReference type="Proteomes" id="UP001234798"/>
    </source>
</evidence>
<evidence type="ECO:0000259" key="2">
    <source>
        <dbReference type="Pfam" id="PF16220"/>
    </source>
</evidence>
<dbReference type="EMBL" id="CP132976">
    <property type="protein sequence ID" value="WMD20283.1"/>
    <property type="molecule type" value="Genomic_DNA"/>
</dbReference>
<feature type="domain" description="FecR N-terminal" evidence="2">
    <location>
        <begin position="19"/>
        <end position="58"/>
    </location>
</feature>
<gene>
    <name evidence="3" type="ORF">RAS12_27365</name>
</gene>
<organism evidence="3 4">
    <name type="scientific">Achromobacter seleniivolatilans</name>
    <dbReference type="NCBI Taxonomy" id="3047478"/>
    <lineage>
        <taxon>Bacteria</taxon>
        <taxon>Pseudomonadati</taxon>
        <taxon>Pseudomonadota</taxon>
        <taxon>Betaproteobacteria</taxon>
        <taxon>Burkholderiales</taxon>
        <taxon>Alcaligenaceae</taxon>
        <taxon>Achromobacter</taxon>
    </lineage>
</organism>
<evidence type="ECO:0000313" key="3">
    <source>
        <dbReference type="EMBL" id="WMD20283.1"/>
    </source>
</evidence>
<proteinExistence type="predicted"/>
<keyword evidence="4" id="KW-1185">Reference proteome</keyword>